<comment type="caution">
    <text evidence="1">The sequence shown here is derived from an EMBL/GenBank/DDBJ whole genome shotgun (WGS) entry which is preliminary data.</text>
</comment>
<reference evidence="1 2" key="1">
    <citation type="submission" date="2017-10" db="EMBL/GenBank/DDBJ databases">
        <title>Bifidobacterium genomics.</title>
        <authorList>
            <person name="Lugli G.A."/>
            <person name="Milani C."/>
            <person name="Mancabelli L."/>
        </authorList>
    </citation>
    <scope>NUCLEOTIDE SEQUENCE [LARGE SCALE GENOMIC DNA]</scope>
    <source>
        <strain evidence="1 2">1744B</strain>
    </source>
</reference>
<dbReference type="Proteomes" id="UP000233783">
    <property type="component" value="Unassembled WGS sequence"/>
</dbReference>
<dbReference type="EMBL" id="PCHB01000007">
    <property type="protein sequence ID" value="PKU97214.1"/>
    <property type="molecule type" value="Genomic_DNA"/>
</dbReference>
<evidence type="ECO:0000313" key="2">
    <source>
        <dbReference type="Proteomes" id="UP000233783"/>
    </source>
</evidence>
<dbReference type="InterPro" id="IPR036514">
    <property type="entry name" value="SGNH_hydro_sf"/>
</dbReference>
<evidence type="ECO:0000313" key="1">
    <source>
        <dbReference type="EMBL" id="PKU97214.1"/>
    </source>
</evidence>
<dbReference type="Gene3D" id="3.40.50.1110">
    <property type="entry name" value="SGNH hydrolase"/>
    <property type="match status" value="1"/>
</dbReference>
<dbReference type="AlphaFoldDB" id="A0A2N3QWY3"/>
<name>A0A2N3QWY3_9BIFI</name>
<sequence>MLPILSAPCCGSKRTACLHWERPLICVLFLGEAYLSEISVPEDFMARDYTGETAVHWRARYADFIHALRAQYPDAHIVCTTTVLEHDANWDRAIDKVVAECNDPQVTHFAYSRAGTGTPGHPRIAEDEEMARELCAYLESFGAELWER</sequence>
<protein>
    <submittedName>
        <fullName evidence="1">Electron transporter RnfD</fullName>
    </submittedName>
</protein>
<proteinExistence type="predicted"/>
<gene>
    <name evidence="1" type="ORF">CQR56_0681</name>
</gene>
<organism evidence="1 2">
    <name type="scientific">Bifidobacterium pseudolongum subsp. globosum</name>
    <dbReference type="NCBI Taxonomy" id="1690"/>
    <lineage>
        <taxon>Bacteria</taxon>
        <taxon>Bacillati</taxon>
        <taxon>Actinomycetota</taxon>
        <taxon>Actinomycetes</taxon>
        <taxon>Bifidobacteriales</taxon>
        <taxon>Bifidobacteriaceae</taxon>
        <taxon>Bifidobacterium</taxon>
    </lineage>
</organism>
<accession>A0A2N3QWY3</accession>